<name>A0A803L7L8_CHEQI</name>
<dbReference type="Proteomes" id="UP000596660">
    <property type="component" value="Unplaced"/>
</dbReference>
<dbReference type="Gene3D" id="3.40.50.2000">
    <property type="entry name" value="Glycogen Phosphorylase B"/>
    <property type="match status" value="2"/>
</dbReference>
<dbReference type="PANTHER" id="PTHR48047">
    <property type="entry name" value="GLYCOSYLTRANSFERASE"/>
    <property type="match status" value="1"/>
</dbReference>
<accession>A0A803L7L8</accession>
<dbReference type="PANTHER" id="PTHR48047:SF28">
    <property type="entry name" value="F11M15.8 PROTEIN"/>
    <property type="match status" value="1"/>
</dbReference>
<comment type="similarity">
    <text evidence="1">Belongs to the UDP-glycosyltransferase family.</text>
</comment>
<protein>
    <submittedName>
        <fullName evidence="3">Uncharacterized protein</fullName>
    </submittedName>
</protein>
<evidence type="ECO:0000313" key="4">
    <source>
        <dbReference type="Proteomes" id="UP000596660"/>
    </source>
</evidence>
<dbReference type="FunFam" id="3.40.50.2000:FF:000064">
    <property type="entry name" value="Glycosyltransferase"/>
    <property type="match status" value="1"/>
</dbReference>
<sequence length="308" mass="34485">MTNMAKFRTLDIVQMQDIPRSPSLHKEQQPGLYRKYREDDSDWRIVKECFLTNPKSWCYVFNSFYSLEGEYIDQVKKDLGHDRVFSVGPLRSICGPKRVNPDSDAGCGVLKWLDRCPEESVLYVCFGSQKLLSEPQIEALSLGLERSKTRFVWVIKAEGSQVLSKGFEERVSNQGLVIKGWAPQVEILNHKAVGGFLSHCGWNSLLESIIAGVLVLAWPMSADQFHNAKQFVEYAGLAVHLCGGEHTVPDSDELARIISVSINENIPQKENAKVMRQKALEAVKLGGSSSSNVNELVKELSQNIASRT</sequence>
<dbReference type="GO" id="GO:0035251">
    <property type="term" value="F:UDP-glucosyltransferase activity"/>
    <property type="evidence" value="ECO:0007669"/>
    <property type="project" value="TreeGrafter"/>
</dbReference>
<proteinExistence type="inferred from homology"/>
<dbReference type="AlphaFoldDB" id="A0A803L7L8"/>
<dbReference type="Pfam" id="PF00201">
    <property type="entry name" value="UDPGT"/>
    <property type="match status" value="1"/>
</dbReference>
<gene>
    <name evidence="3" type="primary">LOC110685698</name>
</gene>
<keyword evidence="2" id="KW-0808">Transferase</keyword>
<dbReference type="CDD" id="cd03784">
    <property type="entry name" value="GT1_Gtf-like"/>
    <property type="match status" value="1"/>
</dbReference>
<reference evidence="3" key="1">
    <citation type="journal article" date="2017" name="Nature">
        <title>The genome of Chenopodium quinoa.</title>
        <authorList>
            <person name="Jarvis D.E."/>
            <person name="Ho Y.S."/>
            <person name="Lightfoot D.J."/>
            <person name="Schmoeckel S.M."/>
            <person name="Li B."/>
            <person name="Borm T.J.A."/>
            <person name="Ohyanagi H."/>
            <person name="Mineta K."/>
            <person name="Michell C.T."/>
            <person name="Saber N."/>
            <person name="Kharbatia N.M."/>
            <person name="Rupper R.R."/>
            <person name="Sharp A.R."/>
            <person name="Dally N."/>
            <person name="Boughton B.A."/>
            <person name="Woo Y.H."/>
            <person name="Gao G."/>
            <person name="Schijlen E.G.W.M."/>
            <person name="Guo X."/>
            <person name="Momin A.A."/>
            <person name="Negrao S."/>
            <person name="Al-Babili S."/>
            <person name="Gehring C."/>
            <person name="Roessner U."/>
            <person name="Jung C."/>
            <person name="Murphy K."/>
            <person name="Arold S.T."/>
            <person name="Gojobori T."/>
            <person name="van der Linden C.G."/>
            <person name="van Loo E.N."/>
            <person name="Jellen E.N."/>
            <person name="Maughan P.J."/>
            <person name="Tester M."/>
        </authorList>
    </citation>
    <scope>NUCLEOTIDE SEQUENCE [LARGE SCALE GENOMIC DNA]</scope>
    <source>
        <strain evidence="3">cv. PI 614886</strain>
    </source>
</reference>
<reference evidence="3" key="2">
    <citation type="submission" date="2021-03" db="UniProtKB">
        <authorList>
            <consortium name="EnsemblPlants"/>
        </authorList>
    </citation>
    <scope>IDENTIFICATION</scope>
</reference>
<dbReference type="SUPFAM" id="SSF53756">
    <property type="entry name" value="UDP-Glycosyltransferase/glycogen phosphorylase"/>
    <property type="match status" value="1"/>
</dbReference>
<dbReference type="Gramene" id="AUR62007857-RA">
    <property type="protein sequence ID" value="AUR62007857-RA:cds"/>
    <property type="gene ID" value="AUR62007857"/>
</dbReference>
<dbReference type="InterPro" id="IPR002213">
    <property type="entry name" value="UDP_glucos_trans"/>
</dbReference>
<dbReference type="EnsemblPlants" id="AUR62007857-RA">
    <property type="protein sequence ID" value="AUR62007857-RA:cds"/>
    <property type="gene ID" value="AUR62007857"/>
</dbReference>
<evidence type="ECO:0000313" key="3">
    <source>
        <dbReference type="EnsemblPlants" id="AUR62007857-RA:cds"/>
    </source>
</evidence>
<organism evidence="3 4">
    <name type="scientific">Chenopodium quinoa</name>
    <name type="common">Quinoa</name>
    <dbReference type="NCBI Taxonomy" id="63459"/>
    <lineage>
        <taxon>Eukaryota</taxon>
        <taxon>Viridiplantae</taxon>
        <taxon>Streptophyta</taxon>
        <taxon>Embryophyta</taxon>
        <taxon>Tracheophyta</taxon>
        <taxon>Spermatophyta</taxon>
        <taxon>Magnoliopsida</taxon>
        <taxon>eudicotyledons</taxon>
        <taxon>Gunneridae</taxon>
        <taxon>Pentapetalae</taxon>
        <taxon>Caryophyllales</taxon>
        <taxon>Chenopodiaceae</taxon>
        <taxon>Chenopodioideae</taxon>
        <taxon>Atripliceae</taxon>
        <taxon>Chenopodium</taxon>
    </lineage>
</organism>
<evidence type="ECO:0000256" key="1">
    <source>
        <dbReference type="ARBA" id="ARBA00009995"/>
    </source>
</evidence>
<evidence type="ECO:0000256" key="2">
    <source>
        <dbReference type="ARBA" id="ARBA00022679"/>
    </source>
</evidence>
<keyword evidence="4" id="KW-1185">Reference proteome</keyword>